<dbReference type="RefSeq" id="WP_010905361.1">
    <property type="nucleotide sequence ID" value="NZ_AZSI01000135.1"/>
</dbReference>
<dbReference type="Proteomes" id="UP000028401">
    <property type="component" value="Unassembled WGS sequence"/>
</dbReference>
<sequence>MIEYAIYKGEKFIAEGTADELAKLLNVKPTTIKWWSRPVNSRRDKGNRKIAVKL</sequence>
<gene>
    <name evidence="1" type="ORF">U725_02177</name>
</gene>
<organism evidence="1 2">
    <name type="scientific">Lactococcus cremoris subsp. cremoris GE214</name>
    <dbReference type="NCBI Taxonomy" id="1415168"/>
    <lineage>
        <taxon>Bacteria</taxon>
        <taxon>Bacillati</taxon>
        <taxon>Bacillota</taxon>
        <taxon>Bacilli</taxon>
        <taxon>Lactobacillales</taxon>
        <taxon>Streptococcaceae</taxon>
        <taxon>Lactococcus</taxon>
        <taxon>Lactococcus cremoris subsp. cremoris</taxon>
    </lineage>
</organism>
<protein>
    <submittedName>
        <fullName evidence="1">Putative phage related protein</fullName>
    </submittedName>
</protein>
<evidence type="ECO:0000313" key="1">
    <source>
        <dbReference type="EMBL" id="KEY61687.1"/>
    </source>
</evidence>
<dbReference type="EMBL" id="AZSI01000135">
    <property type="protein sequence ID" value="KEY61687.1"/>
    <property type="molecule type" value="Genomic_DNA"/>
</dbReference>
<name>A0A084A8Q8_LACLC</name>
<proteinExistence type="predicted"/>
<dbReference type="AlphaFoldDB" id="A0A084A8Q8"/>
<evidence type="ECO:0000313" key="2">
    <source>
        <dbReference type="Proteomes" id="UP000028401"/>
    </source>
</evidence>
<reference evidence="1 2" key="1">
    <citation type="submission" date="2014-06" db="EMBL/GenBank/DDBJ databases">
        <title>Draft genome sequence of the putrescine producing strain Lactococcus lactis subsp cremoris GE214.</title>
        <authorList>
            <person name="Ladero V."/>
            <person name="Linares D.M."/>
            <person name="del Rio B."/>
            <person name="Mayo B."/>
            <person name="Martin M.C."/>
            <person name="Fernandez M."/>
            <person name="Alvarez M.A."/>
        </authorList>
    </citation>
    <scope>NUCLEOTIDE SEQUENCE [LARGE SCALE GENOMIC DNA]</scope>
    <source>
        <strain evidence="1 2">GE214</strain>
    </source>
</reference>
<comment type="caution">
    <text evidence="1">The sequence shown here is derived from an EMBL/GenBank/DDBJ whole genome shotgun (WGS) entry which is preliminary data.</text>
</comment>
<accession>A0A084A8Q8</accession>